<protein>
    <submittedName>
        <fullName evidence="4">Ankyrin repeat</fullName>
    </submittedName>
</protein>
<dbReference type="Pfam" id="PF24883">
    <property type="entry name" value="NPHP3_N"/>
    <property type="match status" value="1"/>
</dbReference>
<feature type="domain" description="Nephrocystin 3-like N-terminal" evidence="3">
    <location>
        <begin position="11"/>
        <end position="122"/>
    </location>
</feature>
<dbReference type="SUPFAM" id="SSF48403">
    <property type="entry name" value="Ankyrin repeat"/>
    <property type="match status" value="1"/>
</dbReference>
<dbReference type="PROSITE" id="PS50088">
    <property type="entry name" value="ANK_REPEAT"/>
    <property type="match status" value="1"/>
</dbReference>
<dbReference type="InterPro" id="IPR036770">
    <property type="entry name" value="Ankyrin_rpt-contain_sf"/>
</dbReference>
<dbReference type="InterPro" id="IPR056884">
    <property type="entry name" value="NPHP3-like_N"/>
</dbReference>
<dbReference type="PANTHER" id="PTHR10039">
    <property type="entry name" value="AMELOGENIN"/>
    <property type="match status" value="1"/>
</dbReference>
<dbReference type="Pfam" id="PF00023">
    <property type="entry name" value="Ank"/>
    <property type="match status" value="1"/>
</dbReference>
<evidence type="ECO:0000256" key="1">
    <source>
        <dbReference type="ARBA" id="ARBA00022737"/>
    </source>
</evidence>
<evidence type="ECO:0000259" key="3">
    <source>
        <dbReference type="Pfam" id="PF24883"/>
    </source>
</evidence>
<organism evidence="4 5">
    <name type="scientific">Hyphodiscus hymeniophilus</name>
    <dbReference type="NCBI Taxonomy" id="353542"/>
    <lineage>
        <taxon>Eukaryota</taxon>
        <taxon>Fungi</taxon>
        <taxon>Dikarya</taxon>
        <taxon>Ascomycota</taxon>
        <taxon>Pezizomycotina</taxon>
        <taxon>Leotiomycetes</taxon>
        <taxon>Helotiales</taxon>
        <taxon>Hyphodiscaceae</taxon>
        <taxon>Hyphodiscus</taxon>
    </lineage>
</organism>
<evidence type="ECO:0000256" key="2">
    <source>
        <dbReference type="PROSITE-ProRule" id="PRU00023"/>
    </source>
</evidence>
<dbReference type="InterPro" id="IPR002110">
    <property type="entry name" value="Ankyrin_rpt"/>
</dbReference>
<dbReference type="AlphaFoldDB" id="A0A9P6SM74"/>
<keyword evidence="5" id="KW-1185">Reference proteome</keyword>
<feature type="repeat" description="ANK" evidence="2">
    <location>
        <begin position="540"/>
        <end position="569"/>
    </location>
</feature>
<accession>A0A9P6SM74</accession>
<dbReference type="Proteomes" id="UP000785200">
    <property type="component" value="Unassembled WGS sequence"/>
</dbReference>
<dbReference type="Pfam" id="PF12796">
    <property type="entry name" value="Ank_2"/>
    <property type="match status" value="1"/>
</dbReference>
<sequence length="652" mass="73772">MLSKFLDKNPQIALAFFYFRFDDQNKPDLNAMLRSLIKQLYCCRPNTLDLVETLHQYRQREQHPELSILLDALYATIRGFSSVYVVIDALDEYPEDRMTLLEAIRCIQMSELSNLHMLCTSRRELDIEIASNSFFKTAAKFDMDLTAHARRHVVDHDIGLYIDRMLNTYQYSGWPENMKLEARDVLVKKADGMVNKMSNVPEINRERADNLLKGSRVFAHMFQYVASQFAMLSEHSTPSAIRQALQELPIGLDATHERILCIVPTRYQDEVTRMLKWLAYSIRPLILDELADIFVLDYKGTTDKPPTLPLFDPDSRLNTPDDVLKYLPGIVTKYNRYRRGPPVIEIRLAHFSIKEYLISRRITESRAAKFSTTAIESHLHISEACIAYHLSMSQVHLAPKDDIRSYGIWDYVVYNWYIHLEKVPRAKWPRYVLERVSQLLTPRSRSLINLMYMTDPLKRIEWARRKYTRPTELGSPLYYVASCGALELSVWLLGGGSDIDDQGEYEVALGAAASHNSEVAIQSLINRGANINAQGGFYGNALQAASTTGLTAIVELLLDRGADVNAQGGVYGTTLQAASFGKSTAIVELLLDRGANVNAQGGPYGNALQAASSSGNEAAATEVQMSTHKEAPMGTHYKQRHHMGMRQQLNSC</sequence>
<dbReference type="PANTHER" id="PTHR10039:SF16">
    <property type="entry name" value="GPI INOSITOL-DEACYLASE"/>
    <property type="match status" value="1"/>
</dbReference>
<keyword evidence="1" id="KW-0677">Repeat</keyword>
<keyword evidence="2" id="KW-0040">ANK repeat</keyword>
<gene>
    <name evidence="4" type="ORF">D0Z07_8105</name>
</gene>
<reference evidence="4" key="1">
    <citation type="submission" date="2019-07" db="EMBL/GenBank/DDBJ databases">
        <title>Hyphodiscus hymeniophilus genome sequencing and assembly.</title>
        <authorList>
            <person name="Kramer G."/>
            <person name="Nodwell J."/>
        </authorList>
    </citation>
    <scope>NUCLEOTIDE SEQUENCE</scope>
    <source>
        <strain evidence="4">ATCC 34498</strain>
    </source>
</reference>
<proteinExistence type="predicted"/>
<dbReference type="OrthoDB" id="4772757at2759"/>
<dbReference type="SMART" id="SM00248">
    <property type="entry name" value="ANK"/>
    <property type="match status" value="4"/>
</dbReference>
<dbReference type="Gene3D" id="1.25.40.20">
    <property type="entry name" value="Ankyrin repeat-containing domain"/>
    <property type="match status" value="1"/>
</dbReference>
<name>A0A9P6SM74_9HELO</name>
<evidence type="ECO:0000313" key="4">
    <source>
        <dbReference type="EMBL" id="KAG0646183.1"/>
    </source>
</evidence>
<evidence type="ECO:0000313" key="5">
    <source>
        <dbReference type="Proteomes" id="UP000785200"/>
    </source>
</evidence>
<dbReference type="EMBL" id="VNKQ01000016">
    <property type="protein sequence ID" value="KAG0646183.1"/>
    <property type="molecule type" value="Genomic_DNA"/>
</dbReference>
<comment type="caution">
    <text evidence="4">The sequence shown here is derived from an EMBL/GenBank/DDBJ whole genome shotgun (WGS) entry which is preliminary data.</text>
</comment>